<dbReference type="Proteomes" id="UP000002872">
    <property type="component" value="Unassembled WGS sequence"/>
</dbReference>
<evidence type="ECO:0000256" key="5">
    <source>
        <dbReference type="ARBA" id="ARBA00023239"/>
    </source>
</evidence>
<dbReference type="InterPro" id="IPR000741">
    <property type="entry name" value="FBA_I"/>
</dbReference>
<dbReference type="Pfam" id="PF00274">
    <property type="entry name" value="Glycolytic"/>
    <property type="match status" value="1"/>
</dbReference>
<dbReference type="SUPFAM" id="SSF51569">
    <property type="entry name" value="Aldolase"/>
    <property type="match status" value="1"/>
</dbReference>
<keyword evidence="4" id="KW-0324">Glycolysis</keyword>
<dbReference type="EMBL" id="GL870883">
    <property type="protein sequence ID" value="EIJ87326.1"/>
    <property type="molecule type" value="Genomic_DNA"/>
</dbReference>
<comment type="pathway">
    <text evidence="1">Carbohydrate degradation; glycolysis; D-glyceraldehyde 3-phosphate and glycerone phosphate from D-glucose: step 4/4.</text>
</comment>
<dbReference type="GO" id="GO:0006096">
    <property type="term" value="P:glycolytic process"/>
    <property type="evidence" value="ECO:0007669"/>
    <property type="project" value="UniProtKB-UniPathway"/>
</dbReference>
<dbReference type="InterPro" id="IPR013785">
    <property type="entry name" value="Aldolase_TIM"/>
</dbReference>
<evidence type="ECO:0000313" key="7">
    <source>
        <dbReference type="Proteomes" id="UP000002872"/>
    </source>
</evidence>
<dbReference type="HOGENOM" id="CLU_031243_0_0_1"/>
<dbReference type="OMA" id="WRAVITI"/>
<gene>
    <name evidence="6" type="ORF">NEQG_02449</name>
</gene>
<evidence type="ECO:0000256" key="2">
    <source>
        <dbReference type="ARBA" id="ARBA00010387"/>
    </source>
</evidence>
<keyword evidence="7" id="KW-1185">Reference proteome</keyword>
<reference evidence="6" key="1">
    <citation type="submission" date="2011-01" db="EMBL/GenBank/DDBJ databases">
        <title>The Genome Sequence of Nematocida parisii strain ERTm3.</title>
        <authorList>
            <consortium name="The Broad Institute Genome Sequencing Platform"/>
            <consortium name="The Broad Institute Genome Sequencing Center for Infectious Disease"/>
            <person name="Cuomo C."/>
            <person name="Troemel E."/>
            <person name="Young S.K."/>
            <person name="Zeng Q."/>
            <person name="Gargeya S."/>
            <person name="Fitzgerald M."/>
            <person name="Haas B."/>
            <person name="Abouelleil A."/>
            <person name="Alvarado L."/>
            <person name="Arachchi H.M."/>
            <person name="Berlin A."/>
            <person name="Chapman S.B."/>
            <person name="Gearin G."/>
            <person name="Goldberg J."/>
            <person name="Griggs A."/>
            <person name="Gujja S."/>
            <person name="Hansen M."/>
            <person name="Heiman D."/>
            <person name="Howarth C."/>
            <person name="Larimer J."/>
            <person name="Lui A."/>
            <person name="MacDonald P.J.P."/>
            <person name="McCowen C."/>
            <person name="Montmayeur A."/>
            <person name="Murphy C."/>
            <person name="Neiman D."/>
            <person name="Pearson M."/>
            <person name="Priest M."/>
            <person name="Roberts A."/>
            <person name="Saif S."/>
            <person name="Shea T."/>
            <person name="Sisk P."/>
            <person name="Stolte C."/>
            <person name="Sykes S."/>
            <person name="Wortman J."/>
            <person name="Nusbaum C."/>
            <person name="Birren B."/>
        </authorList>
    </citation>
    <scope>NUCLEOTIDE SEQUENCE</scope>
    <source>
        <strain evidence="6">ERTm3</strain>
    </source>
</reference>
<keyword evidence="5" id="KW-0456">Lyase</keyword>
<dbReference type="OrthoDB" id="36455at2759"/>
<evidence type="ECO:0000313" key="6">
    <source>
        <dbReference type="EMBL" id="EIJ87326.1"/>
    </source>
</evidence>
<dbReference type="EC" id="4.1.2.13" evidence="3"/>
<sequence>MDSVVCMQMVDKELLKKTSNKLIQENKGILAIDESPKSMESKFSKVNIENTAENRRRYREVLLTAPHEIGKYLGGVILNEETFTQEDSQGVPFIQHITQAGICAGVKLDKGLLPLSNSDEKVSTGLDGLNDRCKQYKDKGALFAKWRSVFSIDQGKPSDECVYKNCEILAEYAVICQKNSLVPVVEPEVLFSGGHTAEECGSVTSQVISCLFYHLNKKGAYIPGVLLKVGFVTSGANLQEESVDEVASGTIKSFMSSIPPALPGIVFLSGGHSEDLSVAYLQGVSAAGAKENAPWAVSYSFGRALQDGVLELWDNKDENKEKAQDLLVERARICSSAVMQK</sequence>
<dbReference type="UniPathway" id="UPA00109">
    <property type="reaction ID" value="UER00183"/>
</dbReference>
<dbReference type="InParanoid" id="I3EDM9"/>
<dbReference type="AlphaFoldDB" id="I3EDM9"/>
<dbReference type="GO" id="GO:0004332">
    <property type="term" value="F:fructose-bisphosphate aldolase activity"/>
    <property type="evidence" value="ECO:0007669"/>
    <property type="project" value="UniProtKB-EC"/>
</dbReference>
<dbReference type="PANTHER" id="PTHR11627">
    <property type="entry name" value="FRUCTOSE-BISPHOSPHATE ALDOLASE"/>
    <property type="match status" value="1"/>
</dbReference>
<organism evidence="6 7">
    <name type="scientific">Nematocida parisii (strain ERTm3)</name>
    <name type="common">Nematode killer fungus</name>
    <dbReference type="NCBI Taxonomy" id="935791"/>
    <lineage>
        <taxon>Eukaryota</taxon>
        <taxon>Fungi</taxon>
        <taxon>Fungi incertae sedis</taxon>
        <taxon>Microsporidia</taxon>
        <taxon>Nematocida</taxon>
    </lineage>
</organism>
<dbReference type="VEuPathDB" id="MicrosporidiaDB:NEQG_02449"/>
<accession>I3EDM9</accession>
<proteinExistence type="inferred from homology"/>
<dbReference type="NCBIfam" id="NF033379">
    <property type="entry name" value="FrucBisAld_I"/>
    <property type="match status" value="1"/>
</dbReference>
<evidence type="ECO:0000256" key="1">
    <source>
        <dbReference type="ARBA" id="ARBA00004714"/>
    </source>
</evidence>
<name>I3EDM9_NEMP3</name>
<dbReference type="STRING" id="935791.I3EDM9"/>
<protein>
    <recommendedName>
        <fullName evidence="3">fructose-bisphosphate aldolase</fullName>
        <ecNumber evidence="3">4.1.2.13</ecNumber>
    </recommendedName>
</protein>
<dbReference type="Gene3D" id="3.20.20.70">
    <property type="entry name" value="Aldolase class I"/>
    <property type="match status" value="1"/>
</dbReference>
<evidence type="ECO:0000256" key="3">
    <source>
        <dbReference type="ARBA" id="ARBA00013068"/>
    </source>
</evidence>
<comment type="similarity">
    <text evidence="2">Belongs to the class I fructose-bisphosphate aldolase family.</text>
</comment>
<evidence type="ECO:0000256" key="4">
    <source>
        <dbReference type="ARBA" id="ARBA00023152"/>
    </source>
</evidence>